<keyword evidence="5" id="KW-0479">Metal-binding</keyword>
<evidence type="ECO:0000313" key="15">
    <source>
        <dbReference type="EMBL" id="ORE22960.1"/>
    </source>
</evidence>
<reference evidence="15 16" key="1">
    <citation type="journal article" date="2016" name="Proc. Natl. Acad. Sci. U.S.A.">
        <title>Lipid metabolic changes in an early divergent fungus govern the establishment of a mutualistic symbiosis with endobacteria.</title>
        <authorList>
            <person name="Lastovetsky O.A."/>
            <person name="Gaspar M.L."/>
            <person name="Mondo S.J."/>
            <person name="LaButti K.M."/>
            <person name="Sandor L."/>
            <person name="Grigoriev I.V."/>
            <person name="Henry S.A."/>
            <person name="Pawlowska T.E."/>
        </authorList>
    </citation>
    <scope>NUCLEOTIDE SEQUENCE [LARGE SCALE GENOMIC DNA]</scope>
    <source>
        <strain evidence="15 16">ATCC 11559</strain>
    </source>
</reference>
<dbReference type="FunFam" id="3.20.20.10:FF:000016">
    <property type="entry name" value="D-serine dehydratase"/>
    <property type="match status" value="1"/>
</dbReference>
<dbReference type="Gene3D" id="3.20.20.10">
    <property type="entry name" value="Alanine racemase"/>
    <property type="match status" value="1"/>
</dbReference>
<keyword evidence="7" id="KW-0663">Pyridoxal phosphate</keyword>
<dbReference type="InterPro" id="IPR026956">
    <property type="entry name" value="D-ser_dehydrat-like_dom"/>
</dbReference>
<feature type="domain" description="D-serine dehydratase-like" evidence="14">
    <location>
        <begin position="300"/>
        <end position="400"/>
    </location>
</feature>
<evidence type="ECO:0000256" key="4">
    <source>
        <dbReference type="ARBA" id="ARBA00022575"/>
    </source>
</evidence>
<evidence type="ECO:0000256" key="6">
    <source>
        <dbReference type="ARBA" id="ARBA00022833"/>
    </source>
</evidence>
<dbReference type="GO" id="GO:0009636">
    <property type="term" value="P:response to toxic substance"/>
    <property type="evidence" value="ECO:0007669"/>
    <property type="project" value="UniProtKB-KW"/>
</dbReference>
<evidence type="ECO:0000313" key="16">
    <source>
        <dbReference type="Proteomes" id="UP000242381"/>
    </source>
</evidence>
<keyword evidence="6" id="KW-0862">Zinc</keyword>
<accession>A0A1X0SF93</accession>
<evidence type="ECO:0000256" key="2">
    <source>
        <dbReference type="ARBA" id="ARBA00001947"/>
    </source>
</evidence>
<dbReference type="OMA" id="WPRFYGW"/>
<proteinExistence type="inferred from homology"/>
<dbReference type="SUPFAM" id="SSF51419">
    <property type="entry name" value="PLP-binding barrel"/>
    <property type="match status" value="1"/>
</dbReference>
<dbReference type="SMART" id="SM01119">
    <property type="entry name" value="D-ser_dehydrat"/>
    <property type="match status" value="1"/>
</dbReference>
<dbReference type="Pfam" id="PF01168">
    <property type="entry name" value="Ala_racemase_N"/>
    <property type="match status" value="1"/>
</dbReference>
<evidence type="ECO:0000256" key="9">
    <source>
        <dbReference type="ARBA" id="ARBA00051198"/>
    </source>
</evidence>
<dbReference type="EC" id="4.3.1.18" evidence="11"/>
<protein>
    <recommendedName>
        <fullName evidence="12">D-serine dehydratase</fullName>
        <ecNumber evidence="11">4.3.1.18</ecNumber>
    </recommendedName>
    <alternativeName>
        <fullName evidence="13">D-serine deaminase</fullName>
    </alternativeName>
</protein>
<keyword evidence="8" id="KW-0456">Lyase</keyword>
<dbReference type="PANTHER" id="PTHR28004:SF2">
    <property type="entry name" value="D-SERINE DEHYDRATASE"/>
    <property type="match status" value="1"/>
</dbReference>
<evidence type="ECO:0000256" key="8">
    <source>
        <dbReference type="ARBA" id="ARBA00023239"/>
    </source>
</evidence>
<comment type="similarity">
    <text evidence="3">Belongs to the DSD1 family.</text>
</comment>
<evidence type="ECO:0000256" key="1">
    <source>
        <dbReference type="ARBA" id="ARBA00001933"/>
    </source>
</evidence>
<dbReference type="InterPro" id="IPR029066">
    <property type="entry name" value="PLP-binding_barrel"/>
</dbReference>
<dbReference type="Proteomes" id="UP000242381">
    <property type="component" value="Unassembled WGS sequence"/>
</dbReference>
<evidence type="ECO:0000256" key="13">
    <source>
        <dbReference type="ARBA" id="ARBA00075219"/>
    </source>
</evidence>
<comment type="cofactor">
    <cofactor evidence="1">
        <name>pyridoxal 5'-phosphate</name>
        <dbReference type="ChEBI" id="CHEBI:597326"/>
    </cofactor>
</comment>
<evidence type="ECO:0000259" key="14">
    <source>
        <dbReference type="SMART" id="SM01119"/>
    </source>
</evidence>
<comment type="catalytic activity">
    <reaction evidence="9">
        <text>D-serine = pyruvate + NH4(+)</text>
        <dbReference type="Rhea" id="RHEA:13977"/>
        <dbReference type="ChEBI" id="CHEBI:15361"/>
        <dbReference type="ChEBI" id="CHEBI:28938"/>
        <dbReference type="ChEBI" id="CHEBI:35247"/>
        <dbReference type="EC" id="4.3.1.18"/>
    </reaction>
    <physiologicalReaction direction="left-to-right" evidence="9">
        <dbReference type="Rhea" id="RHEA:13978"/>
    </physiologicalReaction>
</comment>
<dbReference type="AlphaFoldDB" id="A0A1X0SF93"/>
<dbReference type="InterPro" id="IPR001608">
    <property type="entry name" value="Ala_racemase_N"/>
</dbReference>
<evidence type="ECO:0000256" key="10">
    <source>
        <dbReference type="ARBA" id="ARBA00055764"/>
    </source>
</evidence>
<dbReference type="EMBL" id="KV921262">
    <property type="protein sequence ID" value="ORE22960.1"/>
    <property type="molecule type" value="Genomic_DNA"/>
</dbReference>
<evidence type="ECO:0000256" key="5">
    <source>
        <dbReference type="ARBA" id="ARBA00022723"/>
    </source>
</evidence>
<dbReference type="InterPro" id="IPR051466">
    <property type="entry name" value="D-amino_acid_metab_enzyme"/>
</dbReference>
<sequence>MEQQTVTNITPYLSEWKQSLQNNMIGKKLSELRTPSLVIDKTILERNCQQLGKIHTELNTNIRIHVKTHKTVEAARIQLEGAKSDAIVVSTLAEAYFMIESDLVKDQLLKQVLLGFPITPDKFDDLFKLSRKVASFQIFIDNPSTLDALESYCRLRNESLKANVFLKIDCGYGRAGIPVDQEESIELARRLQASEHVNFLGIYSHAGHSYASQTANAALEYLENECNSARAFRDRFEQHGITIKTISIGATPTVKAIIRFMDDARIKSILQGITEVHAGAYAFLDRQQVSTTLGTLDDVAVSVMGRVASKYPSRHSILIDAGGLALSKDIAPQGGFGYVLLDLKHKKPVATVSKVSQEHGIITDIDQELFSSLHIGQIVHIVPNHCCLTCACHLYYVVIEEGNDTVVDVWVPVKGW</sequence>
<keyword evidence="4" id="KW-0216">Detoxification</keyword>
<gene>
    <name evidence="15" type="ORF">BCV71DRAFT_98826</name>
</gene>
<dbReference type="GO" id="GO:0008721">
    <property type="term" value="F:D-serine ammonia-lyase activity"/>
    <property type="evidence" value="ECO:0007669"/>
    <property type="project" value="UniProtKB-EC"/>
</dbReference>
<comment type="cofactor">
    <cofactor evidence="2">
        <name>Zn(2+)</name>
        <dbReference type="ChEBI" id="CHEBI:29105"/>
    </cofactor>
</comment>
<dbReference type="GO" id="GO:0036088">
    <property type="term" value="P:D-serine catabolic process"/>
    <property type="evidence" value="ECO:0007669"/>
    <property type="project" value="TreeGrafter"/>
</dbReference>
<dbReference type="Gene3D" id="2.40.37.20">
    <property type="entry name" value="D-serine dehydratase-like domain"/>
    <property type="match status" value="1"/>
</dbReference>
<dbReference type="PANTHER" id="PTHR28004">
    <property type="entry name" value="ZGC:162816-RELATED"/>
    <property type="match status" value="1"/>
</dbReference>
<dbReference type="Pfam" id="PF14031">
    <property type="entry name" value="D-ser_dehydrat"/>
    <property type="match status" value="1"/>
</dbReference>
<comment type="function">
    <text evidence="10">Catalyzes the conversion of D-serine to pyruvate and ammonia. May play a role in D-serine detoxification.</text>
</comment>
<dbReference type="VEuPathDB" id="FungiDB:BCV72DRAFT_202900"/>
<evidence type="ECO:0000256" key="12">
    <source>
        <dbReference type="ARBA" id="ARBA00069616"/>
    </source>
</evidence>
<dbReference type="GO" id="GO:0046872">
    <property type="term" value="F:metal ion binding"/>
    <property type="evidence" value="ECO:0007669"/>
    <property type="project" value="UniProtKB-KW"/>
</dbReference>
<evidence type="ECO:0000256" key="11">
    <source>
        <dbReference type="ARBA" id="ARBA00066349"/>
    </source>
</evidence>
<dbReference type="InterPro" id="IPR042208">
    <property type="entry name" value="D-ser_dehydrat-like_sf"/>
</dbReference>
<evidence type="ECO:0000256" key="3">
    <source>
        <dbReference type="ARBA" id="ARBA00005323"/>
    </source>
</evidence>
<name>A0A1X0SF93_RHIZD</name>
<evidence type="ECO:0000256" key="7">
    <source>
        <dbReference type="ARBA" id="ARBA00022898"/>
    </source>
</evidence>
<organism evidence="15 16">
    <name type="scientific">Rhizopus microsporus</name>
    <dbReference type="NCBI Taxonomy" id="58291"/>
    <lineage>
        <taxon>Eukaryota</taxon>
        <taxon>Fungi</taxon>
        <taxon>Fungi incertae sedis</taxon>
        <taxon>Mucoromycota</taxon>
        <taxon>Mucoromycotina</taxon>
        <taxon>Mucoromycetes</taxon>
        <taxon>Mucorales</taxon>
        <taxon>Mucorineae</taxon>
        <taxon>Rhizopodaceae</taxon>
        <taxon>Rhizopus</taxon>
    </lineage>
</organism>